<dbReference type="EMBL" id="CBME010000168">
    <property type="protein sequence ID" value="CEG02610.1"/>
    <property type="molecule type" value="Genomic_DNA"/>
</dbReference>
<proteinExistence type="predicted"/>
<reference evidence="1" key="1">
    <citation type="submission" date="2013-05" db="EMBL/GenBank/DDBJ databases">
        <title>Draft genome sequences of six wheat associated Fusarium spp. isolates.</title>
        <authorList>
            <person name="Moolhuijzen P.M."/>
            <person name="Manners J.M."/>
            <person name="Wilcox S."/>
            <person name="Bellgard M.I."/>
            <person name="Gardiner D.M."/>
        </authorList>
    </citation>
    <scope>NUCLEOTIDE SEQUENCE</scope>
    <source>
        <strain evidence="1">CS3487</strain>
        <strain evidence="1">CS3487</strain>
    </source>
</reference>
<comment type="caution">
    <text evidence="1">The sequence shown here is derived from an EMBL/GenBank/DDBJ whole genome shotgun (WGS) entry which is preliminary data.</text>
</comment>
<evidence type="ECO:0000313" key="1">
    <source>
        <dbReference type="EMBL" id="CEG02610.1"/>
    </source>
</evidence>
<name>A0A096PD59_FUSPS</name>
<accession>A0A096PD59</accession>
<sequence>MEMDVRSTRRIHKKSSDQTPWLCSIDDVLVFVSPGTFNPVRPGHKHFNVCSTAMKRAPKTQPPAIETLVP</sequence>
<protein>
    <submittedName>
        <fullName evidence="1">WGS project CBME000000000 data, contig CS3487_c000168</fullName>
    </submittedName>
</protein>
<organism evidence="1">
    <name type="scientific">Fusarium pseudograminearum CS3487</name>
    <dbReference type="NCBI Taxonomy" id="1318458"/>
    <lineage>
        <taxon>Eukaryota</taxon>
        <taxon>Fungi</taxon>
        <taxon>Dikarya</taxon>
        <taxon>Ascomycota</taxon>
        <taxon>Pezizomycotina</taxon>
        <taxon>Sordariomycetes</taxon>
        <taxon>Hypocreomycetidae</taxon>
        <taxon>Hypocreales</taxon>
        <taxon>Nectriaceae</taxon>
        <taxon>Fusarium</taxon>
    </lineage>
</organism>
<dbReference type="AlphaFoldDB" id="A0A096PD59"/>
<gene>
    <name evidence="1" type="ORF">BN848_0011130</name>
</gene>